<feature type="transmembrane region" description="Helical" evidence="9">
    <location>
        <begin position="465"/>
        <end position="488"/>
    </location>
</feature>
<accession>B8DR38</accession>
<dbReference type="KEGG" id="dvm:DvMF_2577"/>
<feature type="transmembrane region" description="Helical" evidence="9">
    <location>
        <begin position="179"/>
        <end position="199"/>
    </location>
</feature>
<dbReference type="GO" id="GO:0008556">
    <property type="term" value="F:P-type potassium transmembrane transporter activity"/>
    <property type="evidence" value="ECO:0007669"/>
    <property type="project" value="InterPro"/>
</dbReference>
<keyword evidence="8 9" id="KW-0472">Membrane</keyword>
<dbReference type="OrthoDB" id="9763796at2"/>
<protein>
    <recommendedName>
        <fullName evidence="9">Potassium-transporting ATPase potassium-binding subunit</fullName>
    </recommendedName>
    <alternativeName>
        <fullName evidence="9">ATP phosphohydrolase [potassium-transporting] A chain</fullName>
    </alternativeName>
    <alternativeName>
        <fullName evidence="9">Potassium-binding and translocating subunit A</fullName>
    </alternativeName>
    <alternativeName>
        <fullName evidence="9">Potassium-translocating ATPase A chain</fullName>
    </alternativeName>
</protein>
<evidence type="ECO:0000256" key="5">
    <source>
        <dbReference type="ARBA" id="ARBA00022958"/>
    </source>
</evidence>
<keyword evidence="3 9" id="KW-0633">Potassium transport</keyword>
<reference evidence="10" key="1">
    <citation type="submission" date="2008-10" db="EMBL/GenBank/DDBJ databases">
        <title>Complete sequence of Desulfovibrio vulgaris str. 'Miyazaki F'.</title>
        <authorList>
            <person name="Lucas S."/>
            <person name="Copeland A."/>
            <person name="Lapidus A."/>
            <person name="Glavina del Rio T."/>
            <person name="Dalin E."/>
            <person name="Tice H."/>
            <person name="Bruce D."/>
            <person name="Goodwin L."/>
            <person name="Pitluck S."/>
            <person name="Sims D."/>
            <person name="Brettin T."/>
            <person name="Detter J.C."/>
            <person name="Han C."/>
            <person name="Larimer F."/>
            <person name="Land M."/>
            <person name="Hauser L."/>
            <person name="Kyrpides N."/>
            <person name="Mikhailova N."/>
            <person name="Hazen T.C."/>
            <person name="Richardson P."/>
        </authorList>
    </citation>
    <scope>NUCLEOTIDE SEQUENCE</scope>
    <source>
        <strain evidence="10">Miyazaki F</strain>
    </source>
</reference>
<dbReference type="PIRSF" id="PIRSF001294">
    <property type="entry name" value="K_ATPaseA"/>
    <property type="match status" value="1"/>
</dbReference>
<gene>
    <name evidence="9" type="primary">kdpA</name>
    <name evidence="10" type="ordered locus">DvMF_2577</name>
</gene>
<keyword evidence="1 9" id="KW-0813">Transport</keyword>
<comment type="similarity">
    <text evidence="9">Belongs to the KdpA family.</text>
</comment>
<evidence type="ECO:0000256" key="1">
    <source>
        <dbReference type="ARBA" id="ARBA00022448"/>
    </source>
</evidence>
<sequence>MTPRDYLQLALFLGILAAASPPLGRYIHRVLEGGRTWLHPLLGPVERLIYTAAGIDPASDQPWQRYAASLLGFTLAGFCLTFGVLLFQDVLPLNPQHFPAPSWDLALNTAVSFVTNTNWQAYGGETAMSHLSQVVALTYQNFVSAAVGMAACMAVVRGIARTEAQGIGNFWADLVRSTLYVLLPLCVPGALLLVGQGMVQTLAASFTATTPEGAVQTIAVGPVASQVIIKMLGTNGGGFFNANAAHPFENPTAVANFIQMLAIFLLPSSLVFTLGAAVRRPRHAWTVWGVMAAVFVAGTLLTAHFEYRGTPAMAQAVAPGSPAASGSSTSAASAGASIAASGVTPHPASAPASAPVPVSVAVSASVPNMEGKEVRFGIFSSSLFATVTTDASCGAVNAMHDSLTPLGGLVTLLNMQLGEIIFGGVGSGLYGMVLFIILTVFLAGLMVGRTPDYLGKRIEGREVTLAVAALLLPALPLLGFTALAAVGWGPQALANAGAHGFSELLYAYTSSAQNNGSAFAGLAANSPVFNLTTAASMLIGRFGVMLPMLAVAGSLAARRPRPVTDASFPVEGATFALLLASVILIVGALTYLPALSLGPIVEHLQMIENQLY</sequence>
<dbReference type="GO" id="GO:0030955">
    <property type="term" value="F:potassium ion binding"/>
    <property type="evidence" value="ECO:0007669"/>
    <property type="project" value="UniProtKB-UniRule"/>
</dbReference>
<feature type="transmembrane region" description="Helical" evidence="9">
    <location>
        <begin position="534"/>
        <end position="556"/>
    </location>
</feature>
<feature type="transmembrane region" description="Helical" evidence="9">
    <location>
        <begin position="568"/>
        <end position="592"/>
    </location>
</feature>
<feature type="transmembrane region" description="Helical" evidence="9">
    <location>
        <begin position="257"/>
        <end position="278"/>
    </location>
</feature>
<dbReference type="GO" id="GO:0016787">
    <property type="term" value="F:hydrolase activity"/>
    <property type="evidence" value="ECO:0007669"/>
    <property type="project" value="UniProtKB-KW"/>
</dbReference>
<dbReference type="HOGENOM" id="CLU_018614_3_0_7"/>
<dbReference type="PANTHER" id="PTHR30607:SF2">
    <property type="entry name" value="POTASSIUM-TRANSPORTING ATPASE POTASSIUM-BINDING SUBUNIT"/>
    <property type="match status" value="1"/>
</dbReference>
<proteinExistence type="inferred from homology"/>
<feature type="transmembrane region" description="Helical" evidence="9">
    <location>
        <begin position="139"/>
        <end position="159"/>
    </location>
</feature>
<feature type="transmembrane region" description="Helical" evidence="9">
    <location>
        <begin position="285"/>
        <end position="305"/>
    </location>
</feature>
<evidence type="ECO:0000256" key="3">
    <source>
        <dbReference type="ARBA" id="ARBA00022538"/>
    </source>
</evidence>
<comment type="subcellular location">
    <subcellularLocation>
        <location evidence="9">Cell membrane</location>
        <topology evidence="9">Multi-pass membrane protein</topology>
    </subcellularLocation>
</comment>
<dbReference type="AlphaFoldDB" id="B8DR38"/>
<comment type="function">
    <text evidence="9">Part of the high-affinity ATP-driven potassium transport (or Kdp) system, which catalyzes the hydrolysis of ATP coupled with the electrogenic transport of potassium into the cytoplasm. This subunit binds the extracellular potassium ions and delivers the ions to the membrane domain of KdpB through an intramembrane tunnel.</text>
</comment>
<evidence type="ECO:0000256" key="2">
    <source>
        <dbReference type="ARBA" id="ARBA00022475"/>
    </source>
</evidence>
<name>B8DR38_NITV9</name>
<dbReference type="NCBIfam" id="TIGR00680">
    <property type="entry name" value="kdpA"/>
    <property type="match status" value="1"/>
</dbReference>
<organism evidence="10">
    <name type="scientific">Nitratidesulfovibrio vulgaris (strain DSM 19637 / Miyazaki F)</name>
    <name type="common">Desulfovibrio vulgaris</name>
    <dbReference type="NCBI Taxonomy" id="883"/>
    <lineage>
        <taxon>Bacteria</taxon>
        <taxon>Pseudomonadati</taxon>
        <taxon>Thermodesulfobacteriota</taxon>
        <taxon>Desulfovibrionia</taxon>
        <taxon>Desulfovibrionales</taxon>
        <taxon>Desulfovibrionaceae</taxon>
        <taxon>Nitratidesulfovibrio</taxon>
    </lineage>
</organism>
<comment type="subunit">
    <text evidence="9">The system is composed of three essential subunits: KdpA, KdpB and KdpC.</text>
</comment>
<dbReference type="eggNOG" id="COG2060">
    <property type="taxonomic scope" value="Bacteria"/>
</dbReference>
<evidence type="ECO:0000256" key="7">
    <source>
        <dbReference type="ARBA" id="ARBA00023065"/>
    </source>
</evidence>
<evidence type="ECO:0000256" key="4">
    <source>
        <dbReference type="ARBA" id="ARBA00022692"/>
    </source>
</evidence>
<feature type="transmembrane region" description="Helical" evidence="9">
    <location>
        <begin position="420"/>
        <end position="445"/>
    </location>
</feature>
<keyword evidence="10" id="KW-0378">Hydrolase</keyword>
<keyword evidence="7 9" id="KW-0406">Ion transport</keyword>
<evidence type="ECO:0000313" key="10">
    <source>
        <dbReference type="EMBL" id="ACL09516.1"/>
    </source>
</evidence>
<dbReference type="Pfam" id="PF03814">
    <property type="entry name" value="KdpA"/>
    <property type="match status" value="1"/>
</dbReference>
<dbReference type="InterPro" id="IPR004623">
    <property type="entry name" value="KdpA"/>
</dbReference>
<keyword evidence="4 9" id="KW-0812">Transmembrane</keyword>
<evidence type="ECO:0000256" key="6">
    <source>
        <dbReference type="ARBA" id="ARBA00022989"/>
    </source>
</evidence>
<feature type="transmembrane region" description="Helical" evidence="9">
    <location>
        <begin position="66"/>
        <end position="87"/>
    </location>
</feature>
<dbReference type="STRING" id="883.DvMF_2577"/>
<dbReference type="GO" id="GO:0005886">
    <property type="term" value="C:plasma membrane"/>
    <property type="evidence" value="ECO:0007669"/>
    <property type="project" value="UniProtKB-SubCell"/>
</dbReference>
<evidence type="ECO:0000256" key="9">
    <source>
        <dbReference type="HAMAP-Rule" id="MF_00275"/>
    </source>
</evidence>
<keyword evidence="5 9" id="KW-0630">Potassium</keyword>
<comment type="caution">
    <text evidence="9">Lacks conserved residue(s) required for the propagation of feature annotation.</text>
</comment>
<dbReference type="PANTHER" id="PTHR30607">
    <property type="entry name" value="POTASSIUM-TRANSPORTING ATPASE A CHAIN"/>
    <property type="match status" value="1"/>
</dbReference>
<evidence type="ECO:0000256" key="8">
    <source>
        <dbReference type="ARBA" id="ARBA00023136"/>
    </source>
</evidence>
<dbReference type="EMBL" id="CP001197">
    <property type="protein sequence ID" value="ACL09516.1"/>
    <property type="molecule type" value="Genomic_DNA"/>
</dbReference>
<keyword evidence="2 9" id="KW-1003">Cell membrane</keyword>
<keyword evidence="6 9" id="KW-1133">Transmembrane helix</keyword>
<dbReference type="HAMAP" id="MF_00275">
    <property type="entry name" value="KdpA"/>
    <property type="match status" value="1"/>
</dbReference>